<reference evidence="10" key="1">
    <citation type="submission" date="2023-01" db="EMBL/GenBank/DDBJ databases">
        <title>Key to firefly adult light organ development and bioluminescence: homeobox transcription factors regulate luciferase expression and transportation to peroxisome.</title>
        <authorList>
            <person name="Fu X."/>
        </authorList>
    </citation>
    <scope>NUCLEOTIDE SEQUENCE [LARGE SCALE GENOMIC DNA]</scope>
</reference>
<dbReference type="InterPro" id="IPR051000">
    <property type="entry name" value="Homeobox_DNA-bind_prot"/>
</dbReference>
<dbReference type="SUPFAM" id="SSF46689">
    <property type="entry name" value="Homeodomain-like"/>
    <property type="match status" value="1"/>
</dbReference>
<keyword evidence="4 5" id="KW-0539">Nucleus</keyword>
<dbReference type="PANTHER" id="PTHR24324">
    <property type="entry name" value="HOMEOBOX PROTEIN HHEX"/>
    <property type="match status" value="1"/>
</dbReference>
<proteinExistence type="predicted"/>
<evidence type="ECO:0000256" key="4">
    <source>
        <dbReference type="ARBA" id="ARBA00023242"/>
    </source>
</evidence>
<evidence type="ECO:0000256" key="6">
    <source>
        <dbReference type="RuleBase" id="RU000682"/>
    </source>
</evidence>
<protein>
    <recommendedName>
        <fullName evidence="8">Homeobox domain-containing protein</fullName>
    </recommendedName>
</protein>
<organism evidence="9 10">
    <name type="scientific">Aquatica leii</name>
    <dbReference type="NCBI Taxonomy" id="1421715"/>
    <lineage>
        <taxon>Eukaryota</taxon>
        <taxon>Metazoa</taxon>
        <taxon>Ecdysozoa</taxon>
        <taxon>Arthropoda</taxon>
        <taxon>Hexapoda</taxon>
        <taxon>Insecta</taxon>
        <taxon>Pterygota</taxon>
        <taxon>Neoptera</taxon>
        <taxon>Endopterygota</taxon>
        <taxon>Coleoptera</taxon>
        <taxon>Polyphaga</taxon>
        <taxon>Elateriformia</taxon>
        <taxon>Elateroidea</taxon>
        <taxon>Lampyridae</taxon>
        <taxon>Luciolinae</taxon>
        <taxon>Aquatica</taxon>
    </lineage>
</organism>
<comment type="caution">
    <text evidence="9">The sequence shown here is derived from an EMBL/GenBank/DDBJ whole genome shotgun (WGS) entry which is preliminary data.</text>
</comment>
<evidence type="ECO:0000256" key="3">
    <source>
        <dbReference type="ARBA" id="ARBA00023155"/>
    </source>
</evidence>
<dbReference type="PROSITE" id="PS00027">
    <property type="entry name" value="HOMEOBOX_1"/>
    <property type="match status" value="1"/>
</dbReference>
<dbReference type="GO" id="GO:0000981">
    <property type="term" value="F:DNA-binding transcription factor activity, RNA polymerase II-specific"/>
    <property type="evidence" value="ECO:0007669"/>
    <property type="project" value="InterPro"/>
</dbReference>
<dbReference type="GO" id="GO:0005634">
    <property type="term" value="C:nucleus"/>
    <property type="evidence" value="ECO:0007669"/>
    <property type="project" value="UniProtKB-SubCell"/>
</dbReference>
<evidence type="ECO:0000256" key="5">
    <source>
        <dbReference type="PROSITE-ProRule" id="PRU00108"/>
    </source>
</evidence>
<dbReference type="CDD" id="cd00086">
    <property type="entry name" value="homeodomain"/>
    <property type="match status" value="1"/>
</dbReference>
<keyword evidence="2 5" id="KW-0238">DNA-binding</keyword>
<dbReference type="GO" id="GO:0000978">
    <property type="term" value="F:RNA polymerase II cis-regulatory region sequence-specific DNA binding"/>
    <property type="evidence" value="ECO:0007669"/>
    <property type="project" value="TreeGrafter"/>
</dbReference>
<gene>
    <name evidence="9" type="ORF">RN001_006819</name>
</gene>
<evidence type="ECO:0000313" key="9">
    <source>
        <dbReference type="EMBL" id="KAK4883500.1"/>
    </source>
</evidence>
<comment type="subcellular location">
    <subcellularLocation>
        <location evidence="1 5 6">Nucleus</location>
    </subcellularLocation>
</comment>
<dbReference type="Proteomes" id="UP001353858">
    <property type="component" value="Unassembled WGS sequence"/>
</dbReference>
<dbReference type="PANTHER" id="PTHR24324:SF5">
    <property type="entry name" value="HEMATOPOIETICALLY-EXPRESSED HOMEOBOX PROTEIN HHEX"/>
    <property type="match status" value="1"/>
</dbReference>
<dbReference type="InterPro" id="IPR001356">
    <property type="entry name" value="HD"/>
</dbReference>
<dbReference type="AlphaFoldDB" id="A0AAN7SSB6"/>
<feature type="region of interest" description="Disordered" evidence="7">
    <location>
        <begin position="170"/>
        <end position="200"/>
    </location>
</feature>
<sequence>MSFRIEDILKNDFASSKNLSEKRVPATPSSSYSILQQTLLNKVNPHYVHPIDYYSCEQFFSGTFCEKSRYLTNSYPEYFISNAHPYLPLYTRNRVYPNYESLPLMYHITSKRKGGQVRFTSIQTDALEKRFVSHKYLSPEDRRILADSLKLTDKQVKTWFQNRRAKWRRSNSTSSNNTDTECEKLDESDSERNYNETYIA</sequence>
<evidence type="ECO:0000256" key="7">
    <source>
        <dbReference type="SAM" id="MobiDB-lite"/>
    </source>
</evidence>
<feature type="DNA-binding region" description="Homeobox" evidence="5">
    <location>
        <begin position="112"/>
        <end position="171"/>
    </location>
</feature>
<feature type="domain" description="Homeobox" evidence="8">
    <location>
        <begin position="110"/>
        <end position="170"/>
    </location>
</feature>
<feature type="compositionally biased region" description="Basic and acidic residues" evidence="7">
    <location>
        <begin position="181"/>
        <end position="194"/>
    </location>
</feature>
<dbReference type="PROSITE" id="PS50071">
    <property type="entry name" value="HOMEOBOX_2"/>
    <property type="match status" value="1"/>
</dbReference>
<evidence type="ECO:0000256" key="1">
    <source>
        <dbReference type="ARBA" id="ARBA00004123"/>
    </source>
</evidence>
<dbReference type="SMART" id="SM00389">
    <property type="entry name" value="HOX"/>
    <property type="match status" value="1"/>
</dbReference>
<evidence type="ECO:0000313" key="10">
    <source>
        <dbReference type="Proteomes" id="UP001353858"/>
    </source>
</evidence>
<name>A0AAN7SSB6_9COLE</name>
<evidence type="ECO:0000259" key="8">
    <source>
        <dbReference type="PROSITE" id="PS50071"/>
    </source>
</evidence>
<dbReference type="EMBL" id="JARPUR010000002">
    <property type="protein sequence ID" value="KAK4883500.1"/>
    <property type="molecule type" value="Genomic_DNA"/>
</dbReference>
<evidence type="ECO:0000256" key="2">
    <source>
        <dbReference type="ARBA" id="ARBA00023125"/>
    </source>
</evidence>
<keyword evidence="10" id="KW-1185">Reference proteome</keyword>
<dbReference type="Pfam" id="PF00046">
    <property type="entry name" value="Homeodomain"/>
    <property type="match status" value="1"/>
</dbReference>
<dbReference type="InterPro" id="IPR009057">
    <property type="entry name" value="Homeodomain-like_sf"/>
</dbReference>
<accession>A0AAN7SSB6</accession>
<dbReference type="InterPro" id="IPR017970">
    <property type="entry name" value="Homeobox_CS"/>
</dbReference>
<feature type="compositionally biased region" description="Low complexity" evidence="7">
    <location>
        <begin position="170"/>
        <end position="179"/>
    </location>
</feature>
<dbReference type="GO" id="GO:0030154">
    <property type="term" value="P:cell differentiation"/>
    <property type="evidence" value="ECO:0007669"/>
    <property type="project" value="TreeGrafter"/>
</dbReference>
<dbReference type="Gene3D" id="1.10.10.60">
    <property type="entry name" value="Homeodomain-like"/>
    <property type="match status" value="1"/>
</dbReference>
<keyword evidence="3 5" id="KW-0371">Homeobox</keyword>